<evidence type="ECO:0000313" key="3">
    <source>
        <dbReference type="Proteomes" id="UP000230233"/>
    </source>
</evidence>
<sequence length="75" mass="8480">MSHWIATLLAFVLFANAFAALTTGADVGSADDVASYVSPFYGMEKKWSRREPSIRFFKRNNGGQDVPPSRFLWDY</sequence>
<gene>
    <name evidence="2" type="primary">Cni-F26A10.1</name>
    <name evidence="2" type="synonym">Cnig_chr_X.g24836</name>
    <name evidence="2" type="ORF">B9Z55_024836</name>
</gene>
<evidence type="ECO:0000313" key="2">
    <source>
        <dbReference type="EMBL" id="PIC19207.1"/>
    </source>
</evidence>
<dbReference type="Proteomes" id="UP000230233">
    <property type="component" value="Chromosome X"/>
</dbReference>
<reference evidence="3" key="1">
    <citation type="submission" date="2017-10" db="EMBL/GenBank/DDBJ databases">
        <title>Rapid genome shrinkage in a self-fertile nematode reveals novel sperm competition proteins.</title>
        <authorList>
            <person name="Yin D."/>
            <person name="Schwarz E.M."/>
            <person name="Thomas C.G."/>
            <person name="Felde R.L."/>
            <person name="Korf I.F."/>
            <person name="Cutter A.D."/>
            <person name="Schartner C.M."/>
            <person name="Ralston E.J."/>
            <person name="Meyer B.J."/>
            <person name="Haag E.S."/>
        </authorList>
    </citation>
    <scope>NUCLEOTIDE SEQUENCE [LARGE SCALE GENOMIC DNA]</scope>
    <source>
        <strain evidence="3">JU1422</strain>
    </source>
</reference>
<feature type="chain" id="PRO_5013545777" evidence="1">
    <location>
        <begin position="20"/>
        <end position="75"/>
    </location>
</feature>
<evidence type="ECO:0000256" key="1">
    <source>
        <dbReference type="SAM" id="SignalP"/>
    </source>
</evidence>
<feature type="signal peptide" evidence="1">
    <location>
        <begin position="1"/>
        <end position="19"/>
    </location>
</feature>
<accession>A0A2G5SVW9</accession>
<dbReference type="AlphaFoldDB" id="A0A2G5SVW9"/>
<keyword evidence="3" id="KW-1185">Reference proteome</keyword>
<protein>
    <submittedName>
        <fullName evidence="2">Uncharacterized protein</fullName>
    </submittedName>
</protein>
<keyword evidence="1" id="KW-0732">Signal</keyword>
<name>A0A2G5SVW9_9PELO</name>
<proteinExistence type="predicted"/>
<organism evidence="2 3">
    <name type="scientific">Caenorhabditis nigoni</name>
    <dbReference type="NCBI Taxonomy" id="1611254"/>
    <lineage>
        <taxon>Eukaryota</taxon>
        <taxon>Metazoa</taxon>
        <taxon>Ecdysozoa</taxon>
        <taxon>Nematoda</taxon>
        <taxon>Chromadorea</taxon>
        <taxon>Rhabditida</taxon>
        <taxon>Rhabditina</taxon>
        <taxon>Rhabditomorpha</taxon>
        <taxon>Rhabditoidea</taxon>
        <taxon>Rhabditidae</taxon>
        <taxon>Peloderinae</taxon>
        <taxon>Caenorhabditis</taxon>
    </lineage>
</organism>
<dbReference type="OrthoDB" id="5825933at2759"/>
<comment type="caution">
    <text evidence="2">The sequence shown here is derived from an EMBL/GenBank/DDBJ whole genome shotgun (WGS) entry which is preliminary data.</text>
</comment>
<dbReference type="EMBL" id="PDUG01000006">
    <property type="protein sequence ID" value="PIC19207.1"/>
    <property type="molecule type" value="Genomic_DNA"/>
</dbReference>